<protein>
    <submittedName>
        <fullName evidence="2">DUF4099 domain-containing protein</fullName>
    </submittedName>
</protein>
<dbReference type="EMBL" id="VLPK01000002">
    <property type="protein sequence ID" value="TSJ40928.1"/>
    <property type="molecule type" value="Genomic_DNA"/>
</dbReference>
<evidence type="ECO:0000259" key="1">
    <source>
        <dbReference type="Pfam" id="PF13351"/>
    </source>
</evidence>
<dbReference type="OrthoDB" id="835269at2"/>
<organism evidence="2 3">
    <name type="scientific">Mucilaginibacter corticis</name>
    <dbReference type="NCBI Taxonomy" id="2597670"/>
    <lineage>
        <taxon>Bacteria</taxon>
        <taxon>Pseudomonadati</taxon>
        <taxon>Bacteroidota</taxon>
        <taxon>Sphingobacteriia</taxon>
        <taxon>Sphingobacteriales</taxon>
        <taxon>Sphingobacteriaceae</taxon>
        <taxon>Mucilaginibacter</taxon>
    </lineage>
</organism>
<name>A0A556MM53_9SPHI</name>
<keyword evidence="3" id="KW-1185">Reference proteome</keyword>
<feature type="domain" description="DUF4099" evidence="1">
    <location>
        <begin position="6"/>
        <end position="87"/>
    </location>
</feature>
<dbReference type="AlphaFoldDB" id="A0A556MM53"/>
<accession>A0A556MM53</accession>
<proteinExistence type="predicted"/>
<dbReference type="Proteomes" id="UP000318733">
    <property type="component" value="Unassembled WGS sequence"/>
</dbReference>
<gene>
    <name evidence="2" type="ORF">FO440_14420</name>
</gene>
<comment type="caution">
    <text evidence="2">The sequence shown here is derived from an EMBL/GenBank/DDBJ whole genome shotgun (WGS) entry which is preliminary data.</text>
</comment>
<evidence type="ECO:0000313" key="3">
    <source>
        <dbReference type="Proteomes" id="UP000318733"/>
    </source>
</evidence>
<dbReference type="InterPro" id="IPR025343">
    <property type="entry name" value="DUF4099"/>
</dbReference>
<evidence type="ECO:0000313" key="2">
    <source>
        <dbReference type="EMBL" id="TSJ40928.1"/>
    </source>
</evidence>
<dbReference type="RefSeq" id="WP_144248966.1">
    <property type="nucleotide sequence ID" value="NZ_VLPK01000002.1"/>
</dbReference>
<dbReference type="Pfam" id="PF13351">
    <property type="entry name" value="DUF4099"/>
    <property type="match status" value="1"/>
</dbReference>
<sequence>MTQTAFEEQEIPIAEFQNLGLSKDGRLHLGEDDLKALLAGHRTEMIRLHNLTDGEIKIMHLDAKISLRRNEQGNLDLLIHPVYREPQGPAYLTDGETEKFANGELVNLDKVVEIGGVKKEVLIEFDKDTNEFIITDTAQILAPDYVNNQELTPDQKLLFRKGKEVEIRDGTKFRYTATDPNGIRSNKLHLIASLLIDGGLSYLLYRGLKALSKDEKVSEDYSRGYYDALEDMQVRKVNDRVKGKNVHHR</sequence>
<reference evidence="2 3" key="1">
    <citation type="submission" date="2019-07" db="EMBL/GenBank/DDBJ databases">
        <authorList>
            <person name="Huq M.A."/>
        </authorList>
    </citation>
    <scope>NUCLEOTIDE SEQUENCE [LARGE SCALE GENOMIC DNA]</scope>
    <source>
        <strain evidence="2 3">MAH-19</strain>
    </source>
</reference>